<dbReference type="RefSeq" id="WP_385876207.1">
    <property type="nucleotide sequence ID" value="NZ_JBHLXE010000033.1"/>
</dbReference>
<accession>A0ABV6CD01</accession>
<keyword evidence="8" id="KW-1185">Reference proteome</keyword>
<comment type="caution">
    <text evidence="7">The sequence shown here is derived from an EMBL/GenBank/DDBJ whole genome shotgun (WGS) entry which is preliminary data.</text>
</comment>
<dbReference type="EMBL" id="JBHLXE010000033">
    <property type="protein sequence ID" value="MFC0179113.1"/>
    <property type="molecule type" value="Genomic_DNA"/>
</dbReference>
<sequence>MKIFKRIIYFFLLPMVGLILSLVLFILTPTGIGITTDLANRHLTFISINNVKGGWGALSIDSISVSLDGIDVKVDDVKLSLSLRCLFKLNLCINDLSVAKINVNINTHLIEKNSQLKETNPPAQINLPFGIHLSRLMVSDIAVRVDNMRFSGNGLKTHGSWYDKIILDEFLLDSMNINMDTDYSLTKTSSKSIDPIQANDNTVQTNFFNVDELRQTIEDVKSNLENPVLTKISDVLMPMDFVVPNFKINHLSYEHFDNKITTDELNIAFDIQGYLISILHLNTEIGYCDLRDSNNRICANGKLNLNGSLQMKGNWPLTTHLSINIDKDEKAFEKFGLQLDNLSLLFNAKGALIGELISEATIQKNSLALLDLKLTSNFAKPNFPLSINLTTETIAWPMINFELTQANRIENNEPLSSEVENISAIKKITKESYRLLPTEVKLAGDIKLYSLTVTSAIEIPQLPPTEIMLNAELFQNKAVVNEFSLVQADKAKYLGVNLLKMSAILDWSKDVFVLTSNLDINNFQLNDKKQGIDLKTSGRVGLNGKLSNDSYFVELADTKLTGNLNNYPIDIEAQLSGSSLYHWTANKFNFAVGENSINLSGSISDKVDISLLIDAPKLSGIVPNLKGNVQGNANITGTTELINVNSDININGFNLDSISISSANLKSSDLEINWKQLTSNTQELGEFISGEISLGGADIKLPSTQINTIDTQLVGTNERHEFSLNLNADPISALMKLSAQFDSPNKTWNSTIKTLELDTPEGAIKNKNPIELLLGVDKFSLSSHCWVHQAAEVCLAEDFELKQSTPMKIAFNKIDIDYLNKFLTPATVLKGTIKGEALLYLSDLEAIRAQMSLDSQTLGVVQNVNEANINLDLEAFSIKADYEAENFSSTWDLKIKNNGSTSGNIEINDILNSRQLSGNLKIADFNLSLLSPFFADNEKIHGVINSGLIFSGTTLNPLVTGDFLLSNLLVVSHQIPFDINDSRLAIRFNGKQSNLDGEIVTNDGILLLDGSANWENTNNWNTVLNARSEGIGIVMPPQVQIKIKPDIRFEANSQLLSLSGNVLIPWARIIVDELPQSVIDVSDSQVFLDENMQPIEKQTNAIPFKTDLNIKLGDNILLSAFGLNTALLGELNVRQSEQGIALFGDIVTQNGSFRAYGQDLVLRKGVISFAGTPDRPKLNVEAVRNPNNIRNDVVAGVRVTGFADEPRLELFSIPSMSQEEILSYILRGEGLDASGADSSLMTTMLIGMGTSQSGQLIGRIGETFGVKNLSLDTQGAGDESQVVVSGEVLPGLQVRYGVGVFDSLATITLRYQLLPRLYLEAVSGMDQAIDLLYQFEFD</sequence>
<organism evidence="7 8">
    <name type="scientific">Thorsellia kenyensis</name>
    <dbReference type="NCBI Taxonomy" id="1549888"/>
    <lineage>
        <taxon>Bacteria</taxon>
        <taxon>Pseudomonadati</taxon>
        <taxon>Pseudomonadota</taxon>
        <taxon>Gammaproteobacteria</taxon>
        <taxon>Enterobacterales</taxon>
        <taxon>Thorselliaceae</taxon>
        <taxon>Thorsellia</taxon>
    </lineage>
</organism>
<evidence type="ECO:0000256" key="2">
    <source>
        <dbReference type="ARBA" id="ARBA00022692"/>
    </source>
</evidence>
<keyword evidence="3 5" id="KW-1133">Transmembrane helix</keyword>
<dbReference type="PANTHER" id="PTHR36985:SF1">
    <property type="entry name" value="TRANSLOCATION AND ASSEMBLY MODULE SUBUNIT TAMB"/>
    <property type="match status" value="1"/>
</dbReference>
<comment type="subcellular location">
    <subcellularLocation>
        <location evidence="1">Membrane</location>
        <topology evidence="1">Single-pass membrane protein</topology>
    </subcellularLocation>
</comment>
<evidence type="ECO:0000256" key="4">
    <source>
        <dbReference type="ARBA" id="ARBA00023136"/>
    </source>
</evidence>
<dbReference type="Proteomes" id="UP001589758">
    <property type="component" value="Unassembled WGS sequence"/>
</dbReference>
<gene>
    <name evidence="7" type="ORF">ACFFIT_03210</name>
</gene>
<dbReference type="Pfam" id="PF04357">
    <property type="entry name" value="TamB"/>
    <property type="match status" value="1"/>
</dbReference>
<feature type="transmembrane region" description="Helical" evidence="5">
    <location>
        <begin position="7"/>
        <end position="27"/>
    </location>
</feature>
<dbReference type="PANTHER" id="PTHR36985">
    <property type="entry name" value="TRANSLOCATION AND ASSEMBLY MODULE SUBUNIT TAMB"/>
    <property type="match status" value="1"/>
</dbReference>
<keyword evidence="4 5" id="KW-0472">Membrane</keyword>
<keyword evidence="2 5" id="KW-0812">Transmembrane</keyword>
<protein>
    <submittedName>
        <fullName evidence="7">Translocation/assembly module TamB domain-containing protein</fullName>
    </submittedName>
</protein>
<reference evidence="7 8" key="1">
    <citation type="submission" date="2024-09" db="EMBL/GenBank/DDBJ databases">
        <authorList>
            <person name="Sun Q."/>
            <person name="Mori K."/>
        </authorList>
    </citation>
    <scope>NUCLEOTIDE SEQUENCE [LARGE SCALE GENOMIC DNA]</scope>
    <source>
        <strain evidence="7 8">CCM 8545</strain>
    </source>
</reference>
<evidence type="ECO:0000313" key="8">
    <source>
        <dbReference type="Proteomes" id="UP001589758"/>
    </source>
</evidence>
<feature type="domain" description="Translocation and assembly module TamB C-terminal" evidence="6">
    <location>
        <begin position="1001"/>
        <end position="1337"/>
    </location>
</feature>
<evidence type="ECO:0000256" key="3">
    <source>
        <dbReference type="ARBA" id="ARBA00022989"/>
    </source>
</evidence>
<proteinExistence type="predicted"/>
<evidence type="ECO:0000313" key="7">
    <source>
        <dbReference type="EMBL" id="MFC0179113.1"/>
    </source>
</evidence>
<evidence type="ECO:0000256" key="5">
    <source>
        <dbReference type="SAM" id="Phobius"/>
    </source>
</evidence>
<dbReference type="InterPro" id="IPR007452">
    <property type="entry name" value="TamB_C"/>
</dbReference>
<name>A0ABV6CD01_9GAMM</name>
<evidence type="ECO:0000256" key="1">
    <source>
        <dbReference type="ARBA" id="ARBA00004167"/>
    </source>
</evidence>
<evidence type="ECO:0000259" key="6">
    <source>
        <dbReference type="Pfam" id="PF04357"/>
    </source>
</evidence>